<dbReference type="GO" id="GO:0030026">
    <property type="term" value="P:intracellular manganese ion homeostasis"/>
    <property type="evidence" value="ECO:0007669"/>
    <property type="project" value="InterPro"/>
</dbReference>
<comment type="similarity">
    <text evidence="2">Belongs to the CCC1 family.</text>
</comment>
<gene>
    <name evidence="8" type="primary">FGENESH: predicted gene_1.120</name>
    <name evidence="8" type="ORF">BN2166_0001200</name>
</gene>
<evidence type="ECO:0000256" key="6">
    <source>
        <dbReference type="SAM" id="MobiDB-lite"/>
    </source>
</evidence>
<dbReference type="OMA" id="EMAECMG"/>
<feature type="transmembrane region" description="Helical" evidence="7">
    <location>
        <begin position="1294"/>
        <end position="1319"/>
    </location>
</feature>
<sequence>MRPAQPPRGAGAKTPQPPSQPKPPPLPRKVSFEERLPLPRSRPATERSAEATASSPTARRRSLFDPEKPPFPSSRTSRSRETSASSAVSASTTDAPSSPATTAQRRLSTSSMRYGRPISSVFPSRRPSTDSSAPSLEVPNAQPTPDRPLREQASGTSLSHREMPAAVAEEDEEGGKTPVIPSLATPTVGLAQMDAFVDGLQKRNSGTERGGRPRSPDHAGDANGWKVTGTGAASPVADARTPVDLFSPGPPPAMRPSDDTSAFQRAKRRLDQSGAPDAIRQESLRAVERRPWMVVQPDGSVRTDLEIVEAYREKVGATRTSSVSPVAEERRAPARSSPSSVTMTNDALSVPPPLPPKSPPRPLKLSPAPRKDPSPTTRRASLPYVPFPSSPSAATSADSLSRAKTIEEIIAEHAPASYLDKRKSLAVPSSPSTLPPTRSNASDAELPRVLEKKDSIDSLAAEIEAAGLAHARLVQAEAEDSRTPRPPQLANGFRGLADGAAVDAFLTDGRSPTPASTASTADSPSNARKASPQPLNDSEALATERELARLLKSPRLTRILTLRQPPNAGLSVSVADVGDPSGHPVLVFLGLGSVRYLIALYDEIAEALGLRLLCFDRWGLGKTSDIPDSQRGFVEWASVVAELVSADHLNLSTFSILAHSAGAPYAVASSLHASISPKIRGSLHLLAPWVSSSADSLAGAYKYLKYVPSSVLRTAQAAEWRVQGWRLGAPPMLVHAPVGYDARSGRMVDELEGEMTVLTRESPGLLSPVGQLVTRRGSKGVMGGLGGLFSGSDGGSPSRALTFDSPSPSNERKSSLRPTSFFGRRASDIGSSPTSPTSGGLAPPSPSTPVRRHSFFSSPKSTLSPPATPLRPDSPSSTSLRPLSPASPIHASFTASTSSLASRTTPSPAPSDSPRPSIPPAALIDGLLRASHAESLRGSTADLLVLLERTSPSSTSTALPGKGQLGFSYADVPHAIKVWYGEKDERISEASVRWLQREVAGRCEVRVVQGAGHGLMANSKVMLEVLESIAAEARTTSCCPSNTPSGAVALPPRKNRADAASNAPVWSLEASADGNAEVPLAAKCDLHNRERTVCCRDLKGDDERHLIDPDVVKDIIIGLADGLTVPFALTAGLSSLGSSKLVVTAGIAELVSGALSMGVGGYLSAQAERDHYRYLKKQTRERVMRSCAGEMEREVNAILSPLGVDDSLSRRVAGALLSVEATLPPPEAPLSITRQCLNAIARRPRFTNLSNSDPERARLLPTKTDSDTDDDDKGLTAFLLKFGEGLEETTDARLFISALTIGLSYFLGGLIPLAPYFFFHLAVQALWWSVGITGVVLLLFGAVKAYVSGAEIGVAGYAYGSISTLLVGGAAAAASFGIVRALEGRGE</sequence>
<protein>
    <submittedName>
        <fullName evidence="8">FGENESH: predicted gene_1.120 protein</fullName>
    </submittedName>
</protein>
<evidence type="ECO:0000256" key="2">
    <source>
        <dbReference type="ARBA" id="ARBA00007049"/>
    </source>
</evidence>
<dbReference type="PANTHER" id="PTHR43433:SF10">
    <property type="entry name" value="AB HYDROLASE-1 DOMAIN-CONTAINING PROTEIN"/>
    <property type="match status" value="1"/>
</dbReference>
<keyword evidence="9" id="KW-1185">Reference proteome</keyword>
<feature type="compositionally biased region" description="Basic and acidic residues" evidence="6">
    <location>
        <begin position="205"/>
        <end position="220"/>
    </location>
</feature>
<evidence type="ECO:0000256" key="7">
    <source>
        <dbReference type="SAM" id="Phobius"/>
    </source>
</evidence>
<feature type="compositionally biased region" description="Low complexity" evidence="6">
    <location>
        <begin position="428"/>
        <end position="439"/>
    </location>
</feature>
<reference evidence="8 9" key="1">
    <citation type="submission" date="2015-07" db="EMBL/GenBank/DDBJ databases">
        <authorList>
            <person name="Cajimat M.N.B."/>
            <person name="Milazzo M.L."/>
            <person name="Fulhorst C.F."/>
        </authorList>
    </citation>
    <scope>NUCLEOTIDE SEQUENCE [LARGE SCALE GENOMIC DNA]</scope>
    <source>
        <strain evidence="8">Single colony</strain>
    </source>
</reference>
<feature type="compositionally biased region" description="Low complexity" evidence="6">
    <location>
        <begin position="511"/>
        <end position="525"/>
    </location>
</feature>
<keyword evidence="5 7" id="KW-0472">Membrane</keyword>
<evidence type="ECO:0000256" key="4">
    <source>
        <dbReference type="ARBA" id="ARBA00022989"/>
    </source>
</evidence>
<evidence type="ECO:0000256" key="1">
    <source>
        <dbReference type="ARBA" id="ARBA00004127"/>
    </source>
</evidence>
<feature type="region of interest" description="Disordered" evidence="6">
    <location>
        <begin position="1249"/>
        <end position="1270"/>
    </location>
</feature>
<comment type="subcellular location">
    <subcellularLocation>
        <location evidence="1">Endomembrane system</location>
        <topology evidence="1">Multi-pass membrane protein</topology>
    </subcellularLocation>
</comment>
<feature type="compositionally biased region" description="Basic and acidic residues" evidence="6">
    <location>
        <begin position="30"/>
        <end position="49"/>
    </location>
</feature>
<keyword evidence="4 7" id="KW-1133">Transmembrane helix</keyword>
<dbReference type="Proteomes" id="UP000199069">
    <property type="component" value="Unassembled WGS sequence"/>
</dbReference>
<dbReference type="EMBL" id="CWKI01000001">
    <property type="protein sequence ID" value="CTR04259.1"/>
    <property type="molecule type" value="Genomic_DNA"/>
</dbReference>
<feature type="compositionally biased region" description="Pro residues" evidence="6">
    <location>
        <begin position="15"/>
        <end position="27"/>
    </location>
</feature>
<feature type="compositionally biased region" description="Pro residues" evidence="6">
    <location>
        <begin position="907"/>
        <end position="919"/>
    </location>
</feature>
<feature type="compositionally biased region" description="Low complexity" evidence="6">
    <location>
        <begin position="830"/>
        <end position="842"/>
    </location>
</feature>
<accession>A0A0K3C3V7</accession>
<feature type="region of interest" description="Disordered" evidence="6">
    <location>
        <begin position="422"/>
        <end position="449"/>
    </location>
</feature>
<feature type="region of interest" description="Disordered" evidence="6">
    <location>
        <begin position="506"/>
        <end position="537"/>
    </location>
</feature>
<dbReference type="GO" id="GO:0012505">
    <property type="term" value="C:endomembrane system"/>
    <property type="evidence" value="ECO:0007669"/>
    <property type="project" value="UniProtKB-SubCell"/>
</dbReference>
<feature type="compositionally biased region" description="Low complexity" evidence="6">
    <location>
        <begin position="82"/>
        <end position="103"/>
    </location>
</feature>
<evidence type="ECO:0000256" key="3">
    <source>
        <dbReference type="ARBA" id="ARBA00022692"/>
    </source>
</evidence>
<dbReference type="STRING" id="5286.A0A0K3C3V7"/>
<feature type="compositionally biased region" description="Gly residues" evidence="6">
    <location>
        <begin position="784"/>
        <end position="794"/>
    </location>
</feature>
<evidence type="ECO:0000256" key="5">
    <source>
        <dbReference type="ARBA" id="ARBA00023136"/>
    </source>
</evidence>
<dbReference type="InterPro" id="IPR029058">
    <property type="entry name" value="AB_hydrolase_fold"/>
</dbReference>
<dbReference type="Gene3D" id="3.40.50.1820">
    <property type="entry name" value="alpha/beta hydrolase"/>
    <property type="match status" value="1"/>
</dbReference>
<feature type="region of interest" description="Disordered" evidence="6">
    <location>
        <begin position="1"/>
        <end position="286"/>
    </location>
</feature>
<feature type="compositionally biased region" description="Low complexity" evidence="6">
    <location>
        <begin position="870"/>
        <end position="906"/>
    </location>
</feature>
<evidence type="ECO:0000313" key="9">
    <source>
        <dbReference type="Proteomes" id="UP000199069"/>
    </source>
</evidence>
<feature type="region of interest" description="Disordered" evidence="6">
    <location>
        <begin position="312"/>
        <end position="399"/>
    </location>
</feature>
<organism evidence="8 9">
    <name type="scientific">Rhodotorula toruloides</name>
    <name type="common">Yeast</name>
    <name type="synonym">Rhodosporidium toruloides</name>
    <dbReference type="NCBI Taxonomy" id="5286"/>
    <lineage>
        <taxon>Eukaryota</taxon>
        <taxon>Fungi</taxon>
        <taxon>Dikarya</taxon>
        <taxon>Basidiomycota</taxon>
        <taxon>Pucciniomycotina</taxon>
        <taxon>Microbotryomycetes</taxon>
        <taxon>Sporidiobolales</taxon>
        <taxon>Sporidiobolaceae</taxon>
        <taxon>Rhodotorula</taxon>
    </lineage>
</organism>
<feature type="region of interest" description="Disordered" evidence="6">
    <location>
        <begin position="784"/>
        <end position="921"/>
    </location>
</feature>
<dbReference type="PANTHER" id="PTHR43433">
    <property type="entry name" value="HYDROLASE, ALPHA/BETA FOLD FAMILY PROTEIN"/>
    <property type="match status" value="1"/>
</dbReference>
<keyword evidence="3 7" id="KW-0812">Transmembrane</keyword>
<feature type="compositionally biased region" description="Low complexity" evidence="6">
    <location>
        <begin position="390"/>
        <end position="399"/>
    </location>
</feature>
<feature type="transmembrane region" description="Helical" evidence="7">
    <location>
        <begin position="1359"/>
        <end position="1382"/>
    </location>
</feature>
<feature type="compositionally biased region" description="Pro residues" evidence="6">
    <location>
        <begin position="350"/>
        <end position="362"/>
    </location>
</feature>
<dbReference type="GO" id="GO:0005384">
    <property type="term" value="F:manganese ion transmembrane transporter activity"/>
    <property type="evidence" value="ECO:0007669"/>
    <property type="project" value="InterPro"/>
</dbReference>
<feature type="transmembrane region" description="Helical" evidence="7">
    <location>
        <begin position="1326"/>
        <end position="1347"/>
    </location>
</feature>
<dbReference type="Pfam" id="PF01988">
    <property type="entry name" value="VIT1"/>
    <property type="match status" value="1"/>
</dbReference>
<proteinExistence type="inferred from homology"/>
<feature type="compositionally biased region" description="Polar residues" evidence="6">
    <location>
        <begin position="855"/>
        <end position="865"/>
    </location>
</feature>
<dbReference type="InterPro" id="IPR008217">
    <property type="entry name" value="Ccc1_fam"/>
</dbReference>
<dbReference type="InterPro" id="IPR050471">
    <property type="entry name" value="AB_hydrolase"/>
</dbReference>
<dbReference type="SUPFAM" id="SSF53474">
    <property type="entry name" value="alpha/beta-Hydrolases"/>
    <property type="match status" value="1"/>
</dbReference>
<evidence type="ECO:0000313" key="8">
    <source>
        <dbReference type="EMBL" id="CTR04259.1"/>
    </source>
</evidence>
<dbReference type="CDD" id="cd02435">
    <property type="entry name" value="CCC1"/>
    <property type="match status" value="1"/>
</dbReference>
<name>A0A0K3C3V7_RHOTO</name>